<organism evidence="4 5">
    <name type="scientific">Halomarina rubra</name>
    <dbReference type="NCBI Taxonomy" id="2071873"/>
    <lineage>
        <taxon>Archaea</taxon>
        <taxon>Methanobacteriati</taxon>
        <taxon>Methanobacteriota</taxon>
        <taxon>Stenosarchaea group</taxon>
        <taxon>Halobacteria</taxon>
        <taxon>Halobacteriales</taxon>
        <taxon>Natronomonadaceae</taxon>
        <taxon>Halomarina</taxon>
    </lineage>
</organism>
<dbReference type="GO" id="GO:0032259">
    <property type="term" value="P:methylation"/>
    <property type="evidence" value="ECO:0007669"/>
    <property type="project" value="UniProtKB-KW"/>
</dbReference>
<proteinExistence type="predicted"/>
<dbReference type="InterPro" id="IPR051052">
    <property type="entry name" value="Diverse_substrate_MTase"/>
</dbReference>
<dbReference type="Pfam" id="PF13649">
    <property type="entry name" value="Methyltransf_25"/>
    <property type="match status" value="1"/>
</dbReference>
<dbReference type="PANTHER" id="PTHR44942">
    <property type="entry name" value="METHYLTRANSF_11 DOMAIN-CONTAINING PROTEIN"/>
    <property type="match status" value="1"/>
</dbReference>
<evidence type="ECO:0000256" key="2">
    <source>
        <dbReference type="ARBA" id="ARBA00022679"/>
    </source>
</evidence>
<dbReference type="AlphaFoldDB" id="A0ABD6B0L0"/>
<evidence type="ECO:0000313" key="4">
    <source>
        <dbReference type="EMBL" id="MFD1515315.1"/>
    </source>
</evidence>
<gene>
    <name evidence="4" type="ORF">ACFSBT_18705</name>
</gene>
<evidence type="ECO:0000313" key="5">
    <source>
        <dbReference type="Proteomes" id="UP001597187"/>
    </source>
</evidence>
<evidence type="ECO:0000259" key="3">
    <source>
        <dbReference type="Pfam" id="PF13649"/>
    </source>
</evidence>
<dbReference type="PANTHER" id="PTHR44942:SF4">
    <property type="entry name" value="METHYLTRANSFERASE TYPE 11 DOMAIN-CONTAINING PROTEIN"/>
    <property type="match status" value="1"/>
</dbReference>
<dbReference type="Gene3D" id="3.40.50.150">
    <property type="entry name" value="Vaccinia Virus protein VP39"/>
    <property type="match status" value="1"/>
</dbReference>
<dbReference type="RefSeq" id="WP_250875235.1">
    <property type="nucleotide sequence ID" value="NZ_JALXFV010000008.1"/>
</dbReference>
<dbReference type="EC" id="2.1.1.-" evidence="4"/>
<evidence type="ECO:0000256" key="1">
    <source>
        <dbReference type="ARBA" id="ARBA00022603"/>
    </source>
</evidence>
<dbReference type="SUPFAM" id="SSF53335">
    <property type="entry name" value="S-adenosyl-L-methionine-dependent methyltransferases"/>
    <property type="match status" value="1"/>
</dbReference>
<protein>
    <submittedName>
        <fullName evidence="4">Class I SAM-dependent methyltransferase</fullName>
        <ecNumber evidence="4">2.1.1.-</ecNumber>
    </submittedName>
</protein>
<accession>A0ABD6B0L0</accession>
<sequence>MSDVPPSERFDSTERYYAAHRPGYGEQTVSYLRDRFELDANARVLDLGCGAGQLTLPLAAHAGTVVAMDPNEEMLRFGRQRAAAWDVENVEWVVGSDAEVRAEMGPFRLTTMGRSFHWMDQERTLDRLRRATEPGGGVALVTDHEWLTKGRADWQAAVYDVVASFLDDLPQRVDPEAVTYDDPWSEKLATFGFTDVAEVSFAVEREWSVDGVVGYVLSLSFASPARFGDDVGAFKAALRDRLAEFDRETFTQRATVEVVAGERVVTDDVGAVD</sequence>
<keyword evidence="2 4" id="KW-0808">Transferase</keyword>
<keyword evidence="5" id="KW-1185">Reference proteome</keyword>
<comment type="caution">
    <text evidence="4">The sequence shown here is derived from an EMBL/GenBank/DDBJ whole genome shotgun (WGS) entry which is preliminary data.</text>
</comment>
<dbReference type="InterPro" id="IPR041698">
    <property type="entry name" value="Methyltransf_25"/>
</dbReference>
<dbReference type="InterPro" id="IPR029063">
    <property type="entry name" value="SAM-dependent_MTases_sf"/>
</dbReference>
<dbReference type="EMBL" id="JBHUDC010000008">
    <property type="protein sequence ID" value="MFD1515315.1"/>
    <property type="molecule type" value="Genomic_DNA"/>
</dbReference>
<name>A0ABD6B0L0_9EURY</name>
<feature type="domain" description="Methyltransferase" evidence="3">
    <location>
        <begin position="44"/>
        <end position="136"/>
    </location>
</feature>
<dbReference type="CDD" id="cd02440">
    <property type="entry name" value="AdoMet_MTases"/>
    <property type="match status" value="1"/>
</dbReference>
<keyword evidence="1 4" id="KW-0489">Methyltransferase</keyword>
<dbReference type="Proteomes" id="UP001597187">
    <property type="component" value="Unassembled WGS sequence"/>
</dbReference>
<dbReference type="GO" id="GO:0008168">
    <property type="term" value="F:methyltransferase activity"/>
    <property type="evidence" value="ECO:0007669"/>
    <property type="project" value="UniProtKB-KW"/>
</dbReference>
<reference evidence="4 5" key="1">
    <citation type="journal article" date="2019" name="Int. J. Syst. Evol. Microbiol.">
        <title>The Global Catalogue of Microorganisms (GCM) 10K type strain sequencing project: providing services to taxonomists for standard genome sequencing and annotation.</title>
        <authorList>
            <consortium name="The Broad Institute Genomics Platform"/>
            <consortium name="The Broad Institute Genome Sequencing Center for Infectious Disease"/>
            <person name="Wu L."/>
            <person name="Ma J."/>
        </authorList>
    </citation>
    <scope>NUCLEOTIDE SEQUENCE [LARGE SCALE GENOMIC DNA]</scope>
    <source>
        <strain evidence="4 5">CGMCC 1.12563</strain>
    </source>
</reference>